<dbReference type="AlphaFoldDB" id="A0A6H0ZJ94"/>
<dbReference type="EMBL" id="CP050897">
    <property type="protein sequence ID" value="QIX20011.1"/>
    <property type="molecule type" value="Genomic_DNA"/>
</dbReference>
<dbReference type="GO" id="GO:0006351">
    <property type="term" value="P:DNA-templated transcription"/>
    <property type="evidence" value="ECO:0007669"/>
    <property type="project" value="TreeGrafter"/>
</dbReference>
<keyword evidence="4" id="KW-0804">Transcription</keyword>
<dbReference type="GO" id="GO:0043565">
    <property type="term" value="F:sequence-specific DNA binding"/>
    <property type="evidence" value="ECO:0007669"/>
    <property type="project" value="TreeGrafter"/>
</dbReference>
<accession>A0A6H0ZJ94</accession>
<dbReference type="InterPro" id="IPR000847">
    <property type="entry name" value="LysR_HTH_N"/>
</dbReference>
<feature type="region of interest" description="Disordered" evidence="5">
    <location>
        <begin position="289"/>
        <end position="311"/>
    </location>
</feature>
<dbReference type="InterPro" id="IPR005119">
    <property type="entry name" value="LysR_subst-bd"/>
</dbReference>
<dbReference type="InterPro" id="IPR036390">
    <property type="entry name" value="WH_DNA-bd_sf"/>
</dbReference>
<dbReference type="InterPro" id="IPR058163">
    <property type="entry name" value="LysR-type_TF_proteobact-type"/>
</dbReference>
<dbReference type="PANTHER" id="PTHR30537">
    <property type="entry name" value="HTH-TYPE TRANSCRIPTIONAL REGULATOR"/>
    <property type="match status" value="1"/>
</dbReference>
<feature type="compositionally biased region" description="Polar residues" evidence="5">
    <location>
        <begin position="302"/>
        <end position="311"/>
    </location>
</feature>
<evidence type="ECO:0000313" key="7">
    <source>
        <dbReference type="EMBL" id="QIX20011.1"/>
    </source>
</evidence>
<dbReference type="PANTHER" id="PTHR30537:SF74">
    <property type="entry name" value="HTH-TYPE TRANSCRIPTIONAL REGULATOR TRPI"/>
    <property type="match status" value="1"/>
</dbReference>
<dbReference type="Pfam" id="PF00126">
    <property type="entry name" value="HTH_1"/>
    <property type="match status" value="1"/>
</dbReference>
<evidence type="ECO:0000256" key="1">
    <source>
        <dbReference type="ARBA" id="ARBA00009437"/>
    </source>
</evidence>
<evidence type="ECO:0000256" key="2">
    <source>
        <dbReference type="ARBA" id="ARBA00023015"/>
    </source>
</evidence>
<feature type="compositionally biased region" description="Basic and acidic residues" evidence="5">
    <location>
        <begin position="292"/>
        <end position="301"/>
    </location>
</feature>
<keyword evidence="3" id="KW-0238">DNA-binding</keyword>
<reference evidence="7 8" key="1">
    <citation type="submission" date="2020-04" db="EMBL/GenBank/DDBJ databases">
        <title>FDA dAtabase for Regulatory Grade micrObial Sequences (FDA-ARGOS): Supporting development and validation of Infectious Disease Dx tests.</title>
        <authorList>
            <person name="Sciortino C."/>
            <person name="Tallon L."/>
            <person name="Sadzewicz L."/>
            <person name="Vavikolanu K."/>
            <person name="Mehta A."/>
            <person name="Aluvathingal J."/>
            <person name="Nadendla S."/>
            <person name="Nandy P."/>
            <person name="Geyer C."/>
            <person name="Yan Y."/>
            <person name="Sichtig H."/>
        </authorList>
    </citation>
    <scope>NUCLEOTIDE SEQUENCE [LARGE SCALE GENOMIC DNA]</scope>
    <source>
        <strain evidence="7 8">FDAARGOS_633</strain>
        <plasmid evidence="7 8">unnamed1</plasmid>
    </source>
</reference>
<dbReference type="SUPFAM" id="SSF46785">
    <property type="entry name" value="Winged helix' DNA-binding domain"/>
    <property type="match status" value="1"/>
</dbReference>
<proteinExistence type="inferred from homology"/>
<dbReference type="SUPFAM" id="SSF53850">
    <property type="entry name" value="Periplasmic binding protein-like II"/>
    <property type="match status" value="1"/>
</dbReference>
<comment type="similarity">
    <text evidence="1">Belongs to the LysR transcriptional regulatory family.</text>
</comment>
<organism evidence="7 8">
    <name type="scientific">Agrobacterium pusense</name>
    <dbReference type="NCBI Taxonomy" id="648995"/>
    <lineage>
        <taxon>Bacteria</taxon>
        <taxon>Pseudomonadati</taxon>
        <taxon>Pseudomonadota</taxon>
        <taxon>Alphaproteobacteria</taxon>
        <taxon>Hyphomicrobiales</taxon>
        <taxon>Rhizobiaceae</taxon>
        <taxon>Rhizobium/Agrobacterium group</taxon>
        <taxon>Agrobacterium</taxon>
    </lineage>
</organism>
<feature type="domain" description="HTH lysR-type" evidence="6">
    <location>
        <begin position="5"/>
        <end position="62"/>
    </location>
</feature>
<dbReference type="Gene3D" id="1.10.10.10">
    <property type="entry name" value="Winged helix-like DNA-binding domain superfamily/Winged helix DNA-binding domain"/>
    <property type="match status" value="1"/>
</dbReference>
<evidence type="ECO:0000256" key="4">
    <source>
        <dbReference type="ARBA" id="ARBA00023163"/>
    </source>
</evidence>
<evidence type="ECO:0000256" key="3">
    <source>
        <dbReference type="ARBA" id="ARBA00023125"/>
    </source>
</evidence>
<dbReference type="InterPro" id="IPR036388">
    <property type="entry name" value="WH-like_DNA-bd_sf"/>
</dbReference>
<name>A0A6H0ZJ94_9HYPH</name>
<keyword evidence="2" id="KW-0805">Transcription regulation</keyword>
<dbReference type="GO" id="GO:0003700">
    <property type="term" value="F:DNA-binding transcription factor activity"/>
    <property type="evidence" value="ECO:0007669"/>
    <property type="project" value="InterPro"/>
</dbReference>
<geneLocation type="plasmid" evidence="7 8">
    <name>unnamed1</name>
</geneLocation>
<dbReference type="Proteomes" id="UP000500870">
    <property type="component" value="Plasmid unnamed1"/>
</dbReference>
<sequence length="311" mass="34698">MRRLPSLNALRAFEAAGRLGLMKLAAEELNVTHSAVSRQIQHLEELLGTPLFEGPKHAPKLTDAGKTLIPGLSAAFDQIDSTVRLVTDAESGSLDVSCLGTFLMKWLIPRLHRFRADHGSIDVRLSTADSPVDFSRERFDVAIRVGQEPWPEDCEVFPLFAEKFGPVHAANLNLQRENIFTLPLLRTQTRQSAWENWIARSSVKVDAEHGTEFEHFYFMLEAAVAGLGICIAPWPLVADDIAAGRLVAPFGFTDSGQTYVALRRRQRNKKSVTFCTWLTDAAHEFAQSSNQKGDHFEKLSRETSSINRASR</sequence>
<dbReference type="Gene3D" id="3.40.190.10">
    <property type="entry name" value="Periplasmic binding protein-like II"/>
    <property type="match status" value="2"/>
</dbReference>
<dbReference type="PRINTS" id="PR00039">
    <property type="entry name" value="HTHLYSR"/>
</dbReference>
<evidence type="ECO:0000313" key="8">
    <source>
        <dbReference type="Proteomes" id="UP000500870"/>
    </source>
</evidence>
<dbReference type="Pfam" id="PF03466">
    <property type="entry name" value="LysR_substrate"/>
    <property type="match status" value="1"/>
</dbReference>
<evidence type="ECO:0000259" key="6">
    <source>
        <dbReference type="PROSITE" id="PS50931"/>
    </source>
</evidence>
<dbReference type="PROSITE" id="PS50931">
    <property type="entry name" value="HTH_LYSR"/>
    <property type="match status" value="1"/>
</dbReference>
<gene>
    <name evidence="7" type="ORF">FOB41_02255</name>
</gene>
<protein>
    <submittedName>
        <fullName evidence="7">LysR family transcriptional regulator</fullName>
    </submittedName>
</protein>
<evidence type="ECO:0000256" key="5">
    <source>
        <dbReference type="SAM" id="MobiDB-lite"/>
    </source>
</evidence>
<dbReference type="RefSeq" id="WP_080823919.1">
    <property type="nucleotide sequence ID" value="NZ_CP050897.1"/>
</dbReference>
<keyword evidence="7" id="KW-0614">Plasmid</keyword>